<keyword evidence="2" id="KW-0812">Transmembrane</keyword>
<feature type="transmembrane region" description="Helical" evidence="2">
    <location>
        <begin position="308"/>
        <end position="330"/>
    </location>
</feature>
<feature type="region of interest" description="Disordered" evidence="1">
    <location>
        <begin position="391"/>
        <end position="416"/>
    </location>
</feature>
<dbReference type="Gene3D" id="2.40.10.10">
    <property type="entry name" value="Trypsin-like serine proteases"/>
    <property type="match status" value="2"/>
</dbReference>
<organism evidence="3 4">
    <name type="scientific">Rhodobacter capsulatus</name>
    <name type="common">Rhodopseudomonas capsulata</name>
    <dbReference type="NCBI Taxonomy" id="1061"/>
    <lineage>
        <taxon>Bacteria</taxon>
        <taxon>Pseudomonadati</taxon>
        <taxon>Pseudomonadota</taxon>
        <taxon>Alphaproteobacteria</taxon>
        <taxon>Rhodobacterales</taxon>
        <taxon>Rhodobacter group</taxon>
        <taxon>Rhodobacter</taxon>
    </lineage>
</organism>
<dbReference type="AlphaFoldDB" id="A0A4U1JNB9"/>
<evidence type="ECO:0000256" key="1">
    <source>
        <dbReference type="SAM" id="MobiDB-lite"/>
    </source>
</evidence>
<feature type="region of interest" description="Disordered" evidence="1">
    <location>
        <begin position="1"/>
        <end position="61"/>
    </location>
</feature>
<name>A0A4U1JNB9_RHOCA</name>
<feature type="region of interest" description="Disordered" evidence="1">
    <location>
        <begin position="274"/>
        <end position="293"/>
    </location>
</feature>
<dbReference type="EMBL" id="SWJZ01000066">
    <property type="protein sequence ID" value="TKD15803.1"/>
    <property type="molecule type" value="Genomic_DNA"/>
</dbReference>
<dbReference type="PANTHER" id="PTHR43019:SF23">
    <property type="entry name" value="PROTEASE DO-LIKE 5, CHLOROPLASTIC"/>
    <property type="match status" value="1"/>
</dbReference>
<dbReference type="InterPro" id="IPR043504">
    <property type="entry name" value="Peptidase_S1_PA_chymotrypsin"/>
</dbReference>
<evidence type="ECO:0000313" key="3">
    <source>
        <dbReference type="EMBL" id="TKD15803.1"/>
    </source>
</evidence>
<feature type="compositionally biased region" description="Basic and acidic residues" evidence="1">
    <location>
        <begin position="12"/>
        <end position="22"/>
    </location>
</feature>
<accession>A0A4U1JNB9</accession>
<feature type="compositionally biased region" description="Low complexity" evidence="1">
    <location>
        <begin position="656"/>
        <end position="675"/>
    </location>
</feature>
<protein>
    <submittedName>
        <fullName evidence="3">Trypsin-like peptidase domain-containing protein</fullName>
    </submittedName>
</protein>
<evidence type="ECO:0000256" key="2">
    <source>
        <dbReference type="SAM" id="Phobius"/>
    </source>
</evidence>
<feature type="region of interest" description="Disordered" evidence="1">
    <location>
        <begin position="656"/>
        <end position="682"/>
    </location>
</feature>
<keyword evidence="2" id="KW-0472">Membrane</keyword>
<dbReference type="Pfam" id="PF13365">
    <property type="entry name" value="Trypsin_2"/>
    <property type="match status" value="1"/>
</dbReference>
<comment type="caution">
    <text evidence="3">The sequence shown here is derived from an EMBL/GenBank/DDBJ whole genome shotgun (WGS) entry which is preliminary data.</text>
</comment>
<dbReference type="SUPFAM" id="SSF50494">
    <property type="entry name" value="Trypsin-like serine proteases"/>
    <property type="match status" value="1"/>
</dbReference>
<gene>
    <name evidence="3" type="ORF">FBT96_15140</name>
</gene>
<keyword evidence="2" id="KW-1133">Transmembrane helix</keyword>
<dbReference type="InterPro" id="IPR009003">
    <property type="entry name" value="Peptidase_S1_PA"/>
</dbReference>
<dbReference type="PANTHER" id="PTHR43019">
    <property type="entry name" value="SERINE ENDOPROTEASE DEGS"/>
    <property type="match status" value="1"/>
</dbReference>
<dbReference type="OrthoDB" id="9766361at2"/>
<sequence length="682" mass="69629">MDGVLRRRGQRHRDDAGLERHPLRGAGQRQLHPGAGAGDRGSRQPALFERHGNPAAPGDLSGRWRRAGQLFLFPTRKRQQRRCDHAQNAGGAVMAEHFLFRSSLQAEDCLSVAGLPVLERHAALHDLLTARLGAEAADLFAEPFVSRGASGETLNVAWHSVHAGEARPLGDLDPALRRAVEDRLLRLLPRIEALASDPALTPEQAATVRAALSVAQAADVRAINGFPVLVNWGVRSRGGPPALAGFMRGDAALTGFMRGDAALTGFMRGDAARAETAAAAPGPSGPPPIPGAATAPLPPVDTRTVLPLAAWLPLPILIAVTSLILIWLLLPGTRVFPPDTVVSAADVSAARDSELGALRDRRDALRLALAGAQCRADGVLVLPGNRTAEGLPLPAPGAAPEQGQVAPDAPMAPAPERALLPAAPGAEAQTDTLLARIEAATVLVIAPGADGVSTGSGFAVGPGLIVTNQHVIEDLGPEGAFVVNKLLGQPQPAQVLKTAGPLETAGADFALLKIASTALPALPLADPAASLKLNHVVAAGFPGDVMETDAAYEALLRGDGAAMPGLVVVDGTVNAEQPLHGATETLLHSAPLAQGNSGGPLVDFCGRVLGVNTFVRQGPLRTLNFALSASGLAAFLAGTPAATTVDRASCQPTVAPSAAVPAPAAPATPTDAAPAAPGPGGE</sequence>
<proteinExistence type="predicted"/>
<dbReference type="Proteomes" id="UP000310597">
    <property type="component" value="Unassembled WGS sequence"/>
</dbReference>
<feature type="compositionally biased region" description="Basic residues" evidence="1">
    <location>
        <begin position="1"/>
        <end position="11"/>
    </location>
</feature>
<reference evidence="3 4" key="1">
    <citation type="submission" date="2019-04" db="EMBL/GenBank/DDBJ databases">
        <title>Draft Whole-Genome sequence of the purple photosynthetic bacterium Rhodobacter capsulatus SP108 with an indigenous class A beta-lactamase.</title>
        <authorList>
            <person name="Robertson S."/>
            <person name="Meyer T.E."/>
            <person name="Kyndt J.A."/>
        </authorList>
    </citation>
    <scope>NUCLEOTIDE SEQUENCE [LARGE SCALE GENOMIC DNA]</scope>
    <source>
        <strain evidence="3 4">SP108</strain>
    </source>
</reference>
<evidence type="ECO:0000313" key="4">
    <source>
        <dbReference type="Proteomes" id="UP000310597"/>
    </source>
</evidence>